<organism evidence="5 6">
    <name type="scientific">Bifidobacterium commune</name>
    <dbReference type="NCBI Taxonomy" id="1505727"/>
    <lineage>
        <taxon>Bacteria</taxon>
        <taxon>Bacillati</taxon>
        <taxon>Actinomycetota</taxon>
        <taxon>Actinomycetes</taxon>
        <taxon>Bifidobacteriales</taxon>
        <taxon>Bifidobacteriaceae</taxon>
        <taxon>Bifidobacterium</taxon>
    </lineage>
</organism>
<dbReference type="Gene3D" id="3.40.50.300">
    <property type="entry name" value="P-loop containing nucleotide triphosphate hydrolases"/>
    <property type="match status" value="1"/>
</dbReference>
<keyword evidence="3 5" id="KW-0067">ATP-binding</keyword>
<dbReference type="InterPro" id="IPR003593">
    <property type="entry name" value="AAA+_ATPase"/>
</dbReference>
<evidence type="ECO:0000259" key="4">
    <source>
        <dbReference type="PROSITE" id="PS50893"/>
    </source>
</evidence>
<dbReference type="STRING" id="1505727.GA0061077_0975"/>
<dbReference type="PANTHER" id="PTHR24220:SF685">
    <property type="entry name" value="ABC TRANSPORTER RELATED"/>
    <property type="match status" value="1"/>
</dbReference>
<evidence type="ECO:0000256" key="2">
    <source>
        <dbReference type="ARBA" id="ARBA00022741"/>
    </source>
</evidence>
<dbReference type="GO" id="GO:0005524">
    <property type="term" value="F:ATP binding"/>
    <property type="evidence" value="ECO:0007669"/>
    <property type="project" value="UniProtKB-KW"/>
</dbReference>
<keyword evidence="2" id="KW-0547">Nucleotide-binding</keyword>
<evidence type="ECO:0000313" key="6">
    <source>
        <dbReference type="Proteomes" id="UP000242610"/>
    </source>
</evidence>
<dbReference type="AlphaFoldDB" id="A0A1C4H5J3"/>
<evidence type="ECO:0000256" key="1">
    <source>
        <dbReference type="ARBA" id="ARBA00022448"/>
    </source>
</evidence>
<dbReference type="InterPro" id="IPR003439">
    <property type="entry name" value="ABC_transporter-like_ATP-bd"/>
</dbReference>
<dbReference type="PROSITE" id="PS50893">
    <property type="entry name" value="ABC_TRANSPORTER_2"/>
    <property type="match status" value="1"/>
</dbReference>
<dbReference type="RefSeq" id="WP_091847819.1">
    <property type="nucleotide sequence ID" value="NZ_FMBL01000002.1"/>
</dbReference>
<dbReference type="InterPro" id="IPR017871">
    <property type="entry name" value="ABC_transporter-like_CS"/>
</dbReference>
<evidence type="ECO:0000313" key="5">
    <source>
        <dbReference type="EMBL" id="SCC80061.1"/>
    </source>
</evidence>
<dbReference type="InterPro" id="IPR027417">
    <property type="entry name" value="P-loop_NTPase"/>
</dbReference>
<evidence type="ECO:0000256" key="3">
    <source>
        <dbReference type="ARBA" id="ARBA00022840"/>
    </source>
</evidence>
<accession>A0A1C4H5J3</accession>
<dbReference type="InterPro" id="IPR017911">
    <property type="entry name" value="MacB-like_ATP-bd"/>
</dbReference>
<dbReference type="Proteomes" id="UP000242610">
    <property type="component" value="Unassembled WGS sequence"/>
</dbReference>
<proteinExistence type="predicted"/>
<keyword evidence="6" id="KW-1185">Reference proteome</keyword>
<dbReference type="PROSITE" id="PS00211">
    <property type="entry name" value="ABC_TRANSPORTER_1"/>
    <property type="match status" value="1"/>
</dbReference>
<dbReference type="SMART" id="SM00382">
    <property type="entry name" value="AAA"/>
    <property type="match status" value="1"/>
</dbReference>
<dbReference type="OrthoDB" id="9802264at2"/>
<dbReference type="GO" id="GO:0022857">
    <property type="term" value="F:transmembrane transporter activity"/>
    <property type="evidence" value="ECO:0007669"/>
    <property type="project" value="TreeGrafter"/>
</dbReference>
<dbReference type="Pfam" id="PF00005">
    <property type="entry name" value="ABC_tran"/>
    <property type="match status" value="1"/>
</dbReference>
<gene>
    <name evidence="5" type="ORF">GA0061077_0975</name>
</gene>
<dbReference type="GO" id="GO:0005886">
    <property type="term" value="C:plasma membrane"/>
    <property type="evidence" value="ECO:0007669"/>
    <property type="project" value="TreeGrafter"/>
</dbReference>
<dbReference type="CDD" id="cd03255">
    <property type="entry name" value="ABC_MJ0796_LolCDE_FtsE"/>
    <property type="match status" value="1"/>
</dbReference>
<protein>
    <submittedName>
        <fullName evidence="5">Putative ABC transport system ATP-binding protein</fullName>
    </submittedName>
</protein>
<sequence length="246" mass="26288">MNDFPLALNNVSFHYASGGLGIDDVSLSCKAGSWTALMGPSGAGKSTFLYCASGLLPVENGTVSVAGRDIAGMRESDLTRMRRDHIGFVFQDYNLVDAFTCLQNVMLPSLFGGPRIKKERAFQALSLVGLDGFAGSYPADMSGGQRQRVAIARALASQPDIVFADEPTGALDSRSALMVLDAFSTVVEQGRTVLMVTHDPNVAARAQRTVFLVDGKVDSVCEGYDAEHLAMHLADMTSMVAGRSRR</sequence>
<name>A0A1C4H5J3_9BIFI</name>
<keyword evidence="1" id="KW-0813">Transport</keyword>
<dbReference type="EMBL" id="FMBL01000002">
    <property type="protein sequence ID" value="SCC80061.1"/>
    <property type="molecule type" value="Genomic_DNA"/>
</dbReference>
<reference evidence="6" key="1">
    <citation type="submission" date="2016-08" db="EMBL/GenBank/DDBJ databases">
        <authorList>
            <person name="Varghese N."/>
            <person name="Submissions Spin"/>
        </authorList>
    </citation>
    <scope>NUCLEOTIDE SEQUENCE [LARGE SCALE GENOMIC DNA]</scope>
    <source>
        <strain evidence="6">R-52791</strain>
    </source>
</reference>
<dbReference type="SUPFAM" id="SSF52540">
    <property type="entry name" value="P-loop containing nucleoside triphosphate hydrolases"/>
    <property type="match status" value="1"/>
</dbReference>
<dbReference type="InterPro" id="IPR015854">
    <property type="entry name" value="ABC_transpr_LolD-like"/>
</dbReference>
<feature type="domain" description="ABC transporter" evidence="4">
    <location>
        <begin position="6"/>
        <end position="239"/>
    </location>
</feature>
<dbReference type="GO" id="GO:0016887">
    <property type="term" value="F:ATP hydrolysis activity"/>
    <property type="evidence" value="ECO:0007669"/>
    <property type="project" value="InterPro"/>
</dbReference>
<dbReference type="PANTHER" id="PTHR24220">
    <property type="entry name" value="IMPORT ATP-BINDING PROTEIN"/>
    <property type="match status" value="1"/>
</dbReference>